<dbReference type="Gene3D" id="3.75.10.10">
    <property type="entry name" value="L-arginine/glycine Amidinotransferase, Chain A"/>
    <property type="match status" value="1"/>
</dbReference>
<evidence type="ECO:0000313" key="3">
    <source>
        <dbReference type="EMBL" id="CAH0539672.1"/>
    </source>
</evidence>
<dbReference type="InterPro" id="IPR017754">
    <property type="entry name" value="Agmatine_deiminase"/>
</dbReference>
<gene>
    <name evidence="3" type="primary">aguA_1</name>
    <name evidence="2" type="synonym">aguA</name>
    <name evidence="3" type="ORF">VMF7928_02349</name>
</gene>
<dbReference type="PANTHER" id="PTHR31377">
    <property type="entry name" value="AGMATINE DEIMINASE-RELATED"/>
    <property type="match status" value="1"/>
</dbReference>
<dbReference type="PANTHER" id="PTHR31377:SF0">
    <property type="entry name" value="AGMATINE DEIMINASE-RELATED"/>
    <property type="match status" value="1"/>
</dbReference>
<organism evidence="3 4">
    <name type="scientific">Vibrio marisflavi CECT 7928</name>
    <dbReference type="NCBI Taxonomy" id="634439"/>
    <lineage>
        <taxon>Bacteria</taxon>
        <taxon>Pseudomonadati</taxon>
        <taxon>Pseudomonadota</taxon>
        <taxon>Gammaproteobacteria</taxon>
        <taxon>Vibrionales</taxon>
        <taxon>Vibrionaceae</taxon>
        <taxon>Vibrio</taxon>
    </lineage>
</organism>
<reference evidence="3" key="1">
    <citation type="submission" date="2021-11" db="EMBL/GenBank/DDBJ databases">
        <authorList>
            <person name="Rodrigo-Torres L."/>
            <person name="Arahal R. D."/>
            <person name="Lucena T."/>
        </authorList>
    </citation>
    <scope>NUCLEOTIDE SEQUENCE</scope>
    <source>
        <strain evidence="3">CECT 7928</strain>
    </source>
</reference>
<keyword evidence="4" id="KW-1185">Reference proteome</keyword>
<evidence type="ECO:0000256" key="2">
    <source>
        <dbReference type="HAMAP-Rule" id="MF_01841"/>
    </source>
</evidence>
<dbReference type="NCBIfam" id="TIGR03380">
    <property type="entry name" value="agmatine_aguA"/>
    <property type="match status" value="1"/>
</dbReference>
<dbReference type="NCBIfam" id="NF010070">
    <property type="entry name" value="PRK13551.1"/>
    <property type="match status" value="1"/>
</dbReference>
<sequence length="360" mass="40777">MKLNSTPKQDGFSFPAEFDPVSDVWMAWPERPDNWRDNAIPAQNNFAKIANEIARVANVYIAVSAAQYQNARSSLDQRIKVVEMDYNDSWMRDIGPTVLTDQLGNKRGVSWQFNAWGGEFNGLYQDWQHDDLVAPSVCSALDIDYYQAPFVLEGGAIHTDGEGTLYTTKECLLSPGRNPHLSMEQIEFYLQEYLGIQKVIWLTHGLYNDETDGHIDNLIHVIGPGKVVLSWTEDPQDPQYHRSRQTLSELNGQTDAKGRDIEVIKLPLPDPLYYQQEEVKTISKSSGMLRCEGERLSASYANFLMVNQHVFLPQFGEQYDREAVKILESSLPDYEIVPIPSREVLLGGGNIHCITQHIPA</sequence>
<accession>A0ABN8E369</accession>
<dbReference type="EC" id="3.5.3.12" evidence="2"/>
<dbReference type="GO" id="GO:0047632">
    <property type="term" value="F:agmatine deiminase activity"/>
    <property type="evidence" value="ECO:0007669"/>
    <property type="project" value="UniProtKB-EC"/>
</dbReference>
<feature type="active site" description="Amidino-cysteine intermediate" evidence="2">
    <location>
        <position position="353"/>
    </location>
</feature>
<dbReference type="SUPFAM" id="SSF55909">
    <property type="entry name" value="Pentein"/>
    <property type="match status" value="1"/>
</dbReference>
<dbReference type="RefSeq" id="WP_237361646.1">
    <property type="nucleotide sequence ID" value="NZ_CAKLDM010000002.1"/>
</dbReference>
<comment type="catalytic activity">
    <reaction evidence="2">
        <text>agmatine + H2O = N-carbamoylputrescine + NH4(+)</text>
        <dbReference type="Rhea" id="RHEA:18037"/>
        <dbReference type="ChEBI" id="CHEBI:15377"/>
        <dbReference type="ChEBI" id="CHEBI:28938"/>
        <dbReference type="ChEBI" id="CHEBI:58145"/>
        <dbReference type="ChEBI" id="CHEBI:58318"/>
        <dbReference type="EC" id="3.5.3.12"/>
    </reaction>
</comment>
<evidence type="ECO:0000256" key="1">
    <source>
        <dbReference type="ARBA" id="ARBA00022801"/>
    </source>
</evidence>
<protein>
    <recommendedName>
        <fullName evidence="2">Putative agmatine deiminase</fullName>
        <ecNumber evidence="2">3.5.3.12</ecNumber>
    </recommendedName>
    <alternativeName>
        <fullName evidence="2">Agmatine iminohydrolase</fullName>
    </alternativeName>
</protein>
<dbReference type="HAMAP" id="MF_01841">
    <property type="entry name" value="Agmatine_deimin"/>
    <property type="match status" value="1"/>
</dbReference>
<dbReference type="EMBL" id="CAKLDM010000002">
    <property type="protein sequence ID" value="CAH0539672.1"/>
    <property type="molecule type" value="Genomic_DNA"/>
</dbReference>
<comment type="caution">
    <text evidence="3">The sequence shown here is derived from an EMBL/GenBank/DDBJ whole genome shotgun (WGS) entry which is preliminary data.</text>
</comment>
<dbReference type="Proteomes" id="UP000838748">
    <property type="component" value="Unassembled WGS sequence"/>
</dbReference>
<comment type="similarity">
    <text evidence="2">Belongs to the agmatine deiminase family.</text>
</comment>
<dbReference type="InterPro" id="IPR007466">
    <property type="entry name" value="Peptidyl-Arg-deiminase_porph"/>
</dbReference>
<evidence type="ECO:0000313" key="4">
    <source>
        <dbReference type="Proteomes" id="UP000838748"/>
    </source>
</evidence>
<keyword evidence="1 2" id="KW-0378">Hydrolase</keyword>
<dbReference type="Pfam" id="PF04371">
    <property type="entry name" value="PAD_porph"/>
    <property type="match status" value="1"/>
</dbReference>
<proteinExistence type="inferred from homology"/>
<name>A0ABN8E369_9VIBR</name>